<reference evidence="2 3" key="1">
    <citation type="submission" date="2016-05" db="EMBL/GenBank/DDBJ databases">
        <title>Genome Sequence of Pseudomonas citronellolis Strain SJTE-3, an Estrogens and Persistent Organic Pollutants degradation strain.</title>
        <authorList>
            <person name="Liang R."/>
        </authorList>
    </citation>
    <scope>NUCLEOTIDE SEQUENCE [LARGE SCALE GENOMIC DNA]</scope>
    <source>
        <strain evidence="2 3">SJTE-3</strain>
    </source>
</reference>
<dbReference type="Proteomes" id="UP000077748">
    <property type="component" value="Chromosome"/>
</dbReference>
<evidence type="ECO:0000313" key="3">
    <source>
        <dbReference type="Proteomes" id="UP000077748"/>
    </source>
</evidence>
<name>A0A1A9K559_9PSED</name>
<organism evidence="2 3">
    <name type="scientific">Pseudomonas citronellolis</name>
    <dbReference type="NCBI Taxonomy" id="53408"/>
    <lineage>
        <taxon>Bacteria</taxon>
        <taxon>Pseudomonadati</taxon>
        <taxon>Pseudomonadota</taxon>
        <taxon>Gammaproteobacteria</taxon>
        <taxon>Pseudomonadales</taxon>
        <taxon>Pseudomonadaceae</taxon>
        <taxon>Pseudomonas</taxon>
    </lineage>
</organism>
<protein>
    <submittedName>
        <fullName evidence="2">Uncharacterized protein</fullName>
    </submittedName>
</protein>
<dbReference type="AlphaFoldDB" id="A0A1A9K559"/>
<dbReference type="EMBL" id="CP015878">
    <property type="protein sequence ID" value="ANI12787.1"/>
    <property type="molecule type" value="Genomic_DNA"/>
</dbReference>
<sequence length="94" mass="10645">MDHHIDSPKLRCQSAEFADSGIGFGDHDLIHSKIQRVHLGKLCDRQHGHPGIELAHLAKEERRNDRVAQLGIPSRDKYVQDSFRGSGRKRPVSQ</sequence>
<proteinExistence type="predicted"/>
<evidence type="ECO:0000256" key="1">
    <source>
        <dbReference type="SAM" id="MobiDB-lite"/>
    </source>
</evidence>
<evidence type="ECO:0000313" key="2">
    <source>
        <dbReference type="EMBL" id="ANI12787.1"/>
    </source>
</evidence>
<gene>
    <name evidence="2" type="ORF">A9C11_01830</name>
</gene>
<accession>A0A1A9K559</accession>
<feature type="region of interest" description="Disordered" evidence="1">
    <location>
        <begin position="66"/>
        <end position="94"/>
    </location>
</feature>